<comment type="caution">
    <text evidence="2">The sequence shown here is derived from an EMBL/GenBank/DDBJ whole genome shotgun (WGS) entry which is preliminary data.</text>
</comment>
<evidence type="ECO:0000256" key="1">
    <source>
        <dbReference type="SAM" id="MobiDB-lite"/>
    </source>
</evidence>
<gene>
    <name evidence="2" type="ORF">BOX15_Mlig008395g4</name>
</gene>
<feature type="compositionally biased region" description="Basic and acidic residues" evidence="1">
    <location>
        <begin position="255"/>
        <end position="267"/>
    </location>
</feature>
<reference evidence="2 3" key="1">
    <citation type="submission" date="2017-06" db="EMBL/GenBank/DDBJ databases">
        <title>A platform for efficient transgenesis in Macrostomum lignano, a flatworm model organism for stem cell research.</title>
        <authorList>
            <person name="Berezikov E."/>
        </authorList>
    </citation>
    <scope>NUCLEOTIDE SEQUENCE [LARGE SCALE GENOMIC DNA]</scope>
    <source>
        <strain evidence="2">DV1</strain>
        <tissue evidence="2">Whole organism</tissue>
    </source>
</reference>
<evidence type="ECO:0000313" key="3">
    <source>
        <dbReference type="Proteomes" id="UP000215902"/>
    </source>
</evidence>
<dbReference type="AlphaFoldDB" id="A0A267DCG9"/>
<keyword evidence="3" id="KW-1185">Reference proteome</keyword>
<dbReference type="EMBL" id="NIVC01004622">
    <property type="protein sequence ID" value="PAA46980.1"/>
    <property type="molecule type" value="Genomic_DNA"/>
</dbReference>
<feature type="region of interest" description="Disordered" evidence="1">
    <location>
        <begin position="192"/>
        <end position="234"/>
    </location>
</feature>
<organism evidence="2 3">
    <name type="scientific">Macrostomum lignano</name>
    <dbReference type="NCBI Taxonomy" id="282301"/>
    <lineage>
        <taxon>Eukaryota</taxon>
        <taxon>Metazoa</taxon>
        <taxon>Spiralia</taxon>
        <taxon>Lophotrochozoa</taxon>
        <taxon>Platyhelminthes</taxon>
        <taxon>Rhabditophora</taxon>
        <taxon>Macrostomorpha</taxon>
        <taxon>Macrostomida</taxon>
        <taxon>Macrostomidae</taxon>
        <taxon>Macrostomum</taxon>
    </lineage>
</organism>
<evidence type="ECO:0000313" key="2">
    <source>
        <dbReference type="EMBL" id="PAA46980.1"/>
    </source>
</evidence>
<feature type="non-terminal residue" evidence="2">
    <location>
        <position position="1"/>
    </location>
</feature>
<proteinExistence type="predicted"/>
<feature type="compositionally biased region" description="Polar residues" evidence="1">
    <location>
        <begin position="198"/>
        <end position="210"/>
    </location>
</feature>
<feature type="region of interest" description="Disordered" evidence="1">
    <location>
        <begin position="255"/>
        <end position="282"/>
    </location>
</feature>
<feature type="compositionally biased region" description="Polar residues" evidence="1">
    <location>
        <begin position="88"/>
        <end position="101"/>
    </location>
</feature>
<name>A0A267DCG9_9PLAT</name>
<protein>
    <submittedName>
        <fullName evidence="2">Uncharacterized protein</fullName>
    </submittedName>
</protein>
<dbReference type="Proteomes" id="UP000215902">
    <property type="component" value="Unassembled WGS sequence"/>
</dbReference>
<accession>A0A267DCG9</accession>
<feature type="region of interest" description="Disordered" evidence="1">
    <location>
        <begin position="88"/>
        <end position="129"/>
    </location>
</feature>
<dbReference type="OrthoDB" id="2125770at2759"/>
<sequence>ATRLKTSDSATRGDPETDSLLSNLSEADLAAQLSRVRADLHLATALLRRCHLQVGNEEKPNFTSRAQLNRTIQSLSARERRCIQLLNRQQGSRQTTQSNKAYRSPPLSNLAGLRQPQPTRSSKQRRRKHIDTEVDEIELLSRQLLLGCLIRCRSLLAEHQTVIDRLSGHVKQLTHSARFCYSLDFDKKVQKPSRADLGTQTSDNWHQSAGNADKSDTGSTDTDTEDSDSRSSGSYTFMETADRVLTERRRLTDERRQRLVDASDERARRGRPNDGAQEGEEIDRRVGDLIRQLIPILGSRFVSGTVISAKFLAWLSGIVLELLDKQQPQAGSDFKGQLPRLLFDFCGRNIDNCLEDLLLSLSDAVYSELAFRQLLGRIGEAQQSDTQSDLASRDFRPHWWISALDSDGNICESSC</sequence>